<organism evidence="5 6">
    <name type="scientific">Saccharothrix variisporea</name>
    <dbReference type="NCBI Taxonomy" id="543527"/>
    <lineage>
        <taxon>Bacteria</taxon>
        <taxon>Bacillati</taxon>
        <taxon>Actinomycetota</taxon>
        <taxon>Actinomycetes</taxon>
        <taxon>Pseudonocardiales</taxon>
        <taxon>Pseudonocardiaceae</taxon>
        <taxon>Saccharothrix</taxon>
    </lineage>
</organism>
<dbReference type="Gene3D" id="2.60.40.1220">
    <property type="match status" value="3"/>
</dbReference>
<accession>A0A495X2B6</accession>
<dbReference type="Gene3D" id="2.60.40.650">
    <property type="match status" value="1"/>
</dbReference>
<evidence type="ECO:0000256" key="2">
    <source>
        <dbReference type="SAM" id="MobiDB-lite"/>
    </source>
</evidence>
<dbReference type="Proteomes" id="UP000272729">
    <property type="component" value="Unassembled WGS sequence"/>
</dbReference>
<comment type="caution">
    <text evidence="5">The sequence shown here is derived from an EMBL/GenBank/DDBJ whole genome shotgun (WGS) entry which is preliminary data.</text>
</comment>
<dbReference type="InterPro" id="IPR014756">
    <property type="entry name" value="Ig_E-set"/>
</dbReference>
<dbReference type="InterPro" id="IPR032812">
    <property type="entry name" value="SbsA_Ig"/>
</dbReference>
<reference evidence="5 6" key="1">
    <citation type="submission" date="2018-10" db="EMBL/GenBank/DDBJ databases">
        <title>Sequencing the genomes of 1000 actinobacteria strains.</title>
        <authorList>
            <person name="Klenk H.-P."/>
        </authorList>
    </citation>
    <scope>NUCLEOTIDE SEQUENCE [LARGE SCALE GENOMIC DNA]</scope>
    <source>
        <strain evidence="5 6">DSM 43911</strain>
    </source>
</reference>
<evidence type="ECO:0000256" key="1">
    <source>
        <dbReference type="ARBA" id="ARBA00022729"/>
    </source>
</evidence>
<dbReference type="InterPro" id="IPR014755">
    <property type="entry name" value="Cu-Rt/internalin_Ig-like"/>
</dbReference>
<dbReference type="AlphaFoldDB" id="A0A495X2B6"/>
<dbReference type="SUPFAM" id="SSF81296">
    <property type="entry name" value="E set domains"/>
    <property type="match status" value="1"/>
</dbReference>
<keyword evidence="1" id="KW-0732">Signal</keyword>
<dbReference type="EMBL" id="RBXR01000001">
    <property type="protein sequence ID" value="RKT68027.1"/>
    <property type="molecule type" value="Genomic_DNA"/>
</dbReference>
<gene>
    <name evidence="5" type="ORF">DFJ66_1208</name>
</gene>
<feature type="domain" description="SbsA Ig-like" evidence="3">
    <location>
        <begin position="287"/>
        <end position="383"/>
    </location>
</feature>
<evidence type="ECO:0000313" key="6">
    <source>
        <dbReference type="Proteomes" id="UP000272729"/>
    </source>
</evidence>
<keyword evidence="6" id="KW-1185">Reference proteome</keyword>
<feature type="domain" description="SbsA Ig-like" evidence="3">
    <location>
        <begin position="817"/>
        <end position="916"/>
    </location>
</feature>
<proteinExistence type="predicted"/>
<feature type="compositionally biased region" description="Polar residues" evidence="2">
    <location>
        <begin position="296"/>
        <end position="305"/>
    </location>
</feature>
<feature type="domain" description="DUF4082" evidence="4">
    <location>
        <begin position="664"/>
        <end position="808"/>
    </location>
</feature>
<dbReference type="Pfam" id="PF13313">
    <property type="entry name" value="DUF4082"/>
    <property type="match status" value="3"/>
</dbReference>
<sequence>MALSGAARRAAAVLPVLLVLALLTAWRPPLAAAEALSVEFTDVPGAVVGARYSFGGTAPEAVSVEVSTDGGARWQSAAVEAGTWRHAFTPTSSGPAELRVRAYDQGGAVATASATAQVAPRECPCGLWTDDDRPRVEDLSDGAALELGVRWQAASDGYVRGVRFYKGPGNTGTHTGSLWTASGELLATGTFHDETSAGWQTLLFAQPVAVAGNTTHVVSYLSPTGHFSADTGYFTDSARHLEPLTGLRSGVEGVNGVFRSGPGFPSQGGQHANYWVDVVWAPEPGADTRAPEPATTDPSAGTGSVPLTSAITATYDEVVDPASAALAVTGPNGQVPGTTSVTGTIVRFTPSSALAPATTYTATARARDASGNQSAPHNWVFTTGSPRASACPCTVWADFARPAEPATLDTAPVELGAKVRFAGRGEVLGVRFYKGPGNTGTHTGSLWSANGLLLASGTFTDETTTGWQTLTFLNPVSVQANTTYVVSYFAPRGRYSVSPDFFAAEAGYGPVRALSSGTDGPNGVYHYGGGFPSDSYNRSNYWVDVVYRSGLNGDTTAPVVESHTPEVVPLSGTVSVTYSETIDPASPRVWLTDPAGATLHGTTSLSDDQRTVTWQPEAPLSPGTRYTATAIVADLNGNASTPAVWSLTTDPTPVCPCSLFSGATVPTITSAPDNGSYELGVRFKVTYNGHVTGVRFYKGTDNTGTHTGTLWTITGTPLATGTFVGETASGWQTLLFSTPVPVRAGTSYVASYTAPNGHFAVNHNYFQSVDVSSPPLTAPRNAWDTPNGVYAAGGGFPTTAHQGNNYWVDVTYTFSGDQTPPAPLGHTPLADALEVDLNSPLTATYDEPIDVTATAFTVQDSGGAPITGTVTRTQDGHTVTWTPTTPLAPGTRHTVHVRAADETGNPAPELNWSFTTTATS</sequence>
<dbReference type="OrthoDB" id="505641at2"/>
<evidence type="ECO:0000259" key="4">
    <source>
        <dbReference type="Pfam" id="PF13313"/>
    </source>
</evidence>
<dbReference type="Pfam" id="PF13205">
    <property type="entry name" value="Big_5"/>
    <property type="match status" value="3"/>
</dbReference>
<protein>
    <submittedName>
        <fullName evidence="5">Ig-like domain-containing protein</fullName>
    </submittedName>
</protein>
<dbReference type="RefSeq" id="WP_121218727.1">
    <property type="nucleotide sequence ID" value="NZ_JBIUBA010000013.1"/>
</dbReference>
<feature type="domain" description="SbsA Ig-like" evidence="3">
    <location>
        <begin position="554"/>
        <end position="649"/>
    </location>
</feature>
<feature type="domain" description="DUF4082" evidence="4">
    <location>
        <begin position="133"/>
        <end position="276"/>
    </location>
</feature>
<feature type="domain" description="DUF4082" evidence="4">
    <location>
        <begin position="402"/>
        <end position="543"/>
    </location>
</feature>
<evidence type="ECO:0000259" key="3">
    <source>
        <dbReference type="Pfam" id="PF13205"/>
    </source>
</evidence>
<name>A0A495X2B6_9PSEU</name>
<feature type="region of interest" description="Disordered" evidence="2">
    <location>
        <begin position="283"/>
        <end position="305"/>
    </location>
</feature>
<evidence type="ECO:0000313" key="5">
    <source>
        <dbReference type="EMBL" id="RKT68027.1"/>
    </source>
</evidence>
<dbReference type="InterPro" id="IPR025141">
    <property type="entry name" value="DUF4082"/>
</dbReference>